<dbReference type="Proteomes" id="UP000034664">
    <property type="component" value="Unassembled WGS sequence"/>
</dbReference>
<name>A0A0G0T6Y2_9BACT</name>
<dbReference type="AlphaFoldDB" id="A0A0G0T6Y2"/>
<dbReference type="GO" id="GO:0016020">
    <property type="term" value="C:membrane"/>
    <property type="evidence" value="ECO:0007669"/>
    <property type="project" value="TreeGrafter"/>
</dbReference>
<gene>
    <name evidence="2" type="ORF">UU14_C0002G0007</name>
</gene>
<organism evidence="2 3">
    <name type="scientific">Candidatus Roizmanbacteria bacterium GW2011_GWB1_40_7</name>
    <dbReference type="NCBI Taxonomy" id="1618482"/>
    <lineage>
        <taxon>Bacteria</taxon>
        <taxon>Candidatus Roizmaniibacteriota</taxon>
    </lineage>
</organism>
<evidence type="ECO:0000313" key="2">
    <source>
        <dbReference type="EMBL" id="KKR72754.1"/>
    </source>
</evidence>
<dbReference type="EMBL" id="LBZM01000002">
    <property type="protein sequence ID" value="KKR72754.1"/>
    <property type="molecule type" value="Genomic_DNA"/>
</dbReference>
<dbReference type="InterPro" id="IPR001296">
    <property type="entry name" value="Glyco_trans_1"/>
</dbReference>
<dbReference type="GO" id="GO:0006487">
    <property type="term" value="P:protein N-linked glycosylation"/>
    <property type="evidence" value="ECO:0007669"/>
    <property type="project" value="TreeGrafter"/>
</dbReference>
<reference evidence="2 3" key="1">
    <citation type="journal article" date="2015" name="Nature">
        <title>rRNA introns, odd ribosomes, and small enigmatic genomes across a large radiation of phyla.</title>
        <authorList>
            <person name="Brown C.T."/>
            <person name="Hug L.A."/>
            <person name="Thomas B.C."/>
            <person name="Sharon I."/>
            <person name="Castelle C.J."/>
            <person name="Singh A."/>
            <person name="Wilkins M.J."/>
            <person name="Williams K.H."/>
            <person name="Banfield J.F."/>
        </authorList>
    </citation>
    <scope>NUCLEOTIDE SEQUENCE [LARGE SCALE GENOMIC DNA]</scope>
</reference>
<dbReference type="GO" id="GO:0004377">
    <property type="term" value="F:GDP-Man:Man(3)GlcNAc(2)-PP-Dol alpha-1,2-mannosyltransferase activity"/>
    <property type="evidence" value="ECO:0007669"/>
    <property type="project" value="InterPro"/>
</dbReference>
<evidence type="ECO:0000313" key="3">
    <source>
        <dbReference type="Proteomes" id="UP000034664"/>
    </source>
</evidence>
<dbReference type="CDD" id="cd03801">
    <property type="entry name" value="GT4_PimA-like"/>
    <property type="match status" value="1"/>
</dbReference>
<feature type="domain" description="Glycosyl transferase family 1" evidence="1">
    <location>
        <begin position="160"/>
        <end position="327"/>
    </location>
</feature>
<dbReference type="Pfam" id="PF00534">
    <property type="entry name" value="Glycos_transf_1"/>
    <property type="match status" value="1"/>
</dbReference>
<dbReference type="InterPro" id="IPR038013">
    <property type="entry name" value="ALG11"/>
</dbReference>
<accession>A0A0G0T6Y2</accession>
<comment type="caution">
    <text evidence="2">The sequence shown here is derived from an EMBL/GenBank/DDBJ whole genome shotgun (WGS) entry which is preliminary data.</text>
</comment>
<dbReference type="PANTHER" id="PTHR45919">
    <property type="entry name" value="GDP-MAN:MAN(3)GLCNAC(2)-PP-DOL ALPHA-1,2-MANNOSYLTRANSFERASE"/>
    <property type="match status" value="1"/>
</dbReference>
<keyword evidence="2" id="KW-0808">Transferase</keyword>
<dbReference type="Gene3D" id="3.40.50.2000">
    <property type="entry name" value="Glycogen Phosphorylase B"/>
    <property type="match status" value="2"/>
</dbReference>
<dbReference type="PANTHER" id="PTHR45919:SF1">
    <property type="entry name" value="GDP-MAN:MAN(3)GLCNAC(2)-PP-DOL ALPHA-1,2-MANNOSYLTRANSFERASE"/>
    <property type="match status" value="1"/>
</dbReference>
<dbReference type="SUPFAM" id="SSF53756">
    <property type="entry name" value="UDP-Glycosyltransferase/glycogen phosphorylase"/>
    <property type="match status" value="1"/>
</dbReference>
<evidence type="ECO:0000259" key="1">
    <source>
        <dbReference type="Pfam" id="PF00534"/>
    </source>
</evidence>
<proteinExistence type="predicted"/>
<protein>
    <submittedName>
        <fullName evidence="2">Glycosyl transferase family 2</fullName>
    </submittedName>
</protein>
<sequence length="353" mass="40279">MKIGIYNPYLDSLSGGERYMLTIASCLSHQHDVSVFWDDHTILKKAHDRLSIDLKKVTVAPNIFDRGIPFLKSMVTTPQYDLIVVLCDGSIPFINSPVGILHFQRPFAGVGGFSLANQIKLKKYQKVICNSQFTKKYIDREYHVKSEIIYPPVDTDTFKNAKKENMILSVGRFHPFKKHEIMIQAFTNLSKSLKGWRLVIAGGLLPDDKEYYSQLTRMIEIDSIILLPNQPFSSLKKLYAKAKIYWHAAGFGEDEKTHPENFEHFGITPVEAMTADCIPVVFNGGGLPEIITHETNGFLWNTVDELILYTRKIVRNNELKKNIIATNKLQIQQFSQTHFCDEINKLVLSLRGV</sequence>